<accession>A0ABR3LLZ6</accession>
<name>A0ABR3LLZ6_9TELE</name>
<sequence length="124" mass="13956">MRSRQMKKEMMNRDSWKLVKAQALIQGKEMEMVMKSLAKEILNLLSMKLKKGEGDTEMAEDESIFKTPASKRKLKKKGQGKKARKINREGRKGDKSPVTQMESDMSNADESVLESEGESSGSVS</sequence>
<evidence type="ECO:0000313" key="3">
    <source>
        <dbReference type="Proteomes" id="UP001558613"/>
    </source>
</evidence>
<feature type="compositionally biased region" description="Polar residues" evidence="1">
    <location>
        <begin position="97"/>
        <end position="109"/>
    </location>
</feature>
<gene>
    <name evidence="2" type="ORF">QQF64_017335</name>
</gene>
<feature type="compositionally biased region" description="Basic residues" evidence="1">
    <location>
        <begin position="69"/>
        <end position="85"/>
    </location>
</feature>
<organism evidence="2 3">
    <name type="scientific">Cirrhinus molitorella</name>
    <name type="common">mud carp</name>
    <dbReference type="NCBI Taxonomy" id="172907"/>
    <lineage>
        <taxon>Eukaryota</taxon>
        <taxon>Metazoa</taxon>
        <taxon>Chordata</taxon>
        <taxon>Craniata</taxon>
        <taxon>Vertebrata</taxon>
        <taxon>Euteleostomi</taxon>
        <taxon>Actinopterygii</taxon>
        <taxon>Neopterygii</taxon>
        <taxon>Teleostei</taxon>
        <taxon>Ostariophysi</taxon>
        <taxon>Cypriniformes</taxon>
        <taxon>Cyprinidae</taxon>
        <taxon>Labeoninae</taxon>
        <taxon>Labeonini</taxon>
        <taxon>Cirrhinus</taxon>
    </lineage>
</organism>
<proteinExistence type="predicted"/>
<feature type="compositionally biased region" description="Basic and acidic residues" evidence="1">
    <location>
        <begin position="86"/>
        <end position="95"/>
    </location>
</feature>
<dbReference type="EMBL" id="JAYMGO010000021">
    <property type="protein sequence ID" value="KAL1252642.1"/>
    <property type="molecule type" value="Genomic_DNA"/>
</dbReference>
<comment type="caution">
    <text evidence="2">The sequence shown here is derived from an EMBL/GenBank/DDBJ whole genome shotgun (WGS) entry which is preliminary data.</text>
</comment>
<reference evidence="2 3" key="1">
    <citation type="submission" date="2023-09" db="EMBL/GenBank/DDBJ databases">
        <authorList>
            <person name="Wang M."/>
        </authorList>
    </citation>
    <scope>NUCLEOTIDE SEQUENCE [LARGE SCALE GENOMIC DNA]</scope>
    <source>
        <strain evidence="2">GT-2023</strain>
        <tissue evidence="2">Liver</tissue>
    </source>
</reference>
<evidence type="ECO:0000256" key="1">
    <source>
        <dbReference type="SAM" id="MobiDB-lite"/>
    </source>
</evidence>
<feature type="region of interest" description="Disordered" evidence="1">
    <location>
        <begin position="52"/>
        <end position="124"/>
    </location>
</feature>
<keyword evidence="3" id="KW-1185">Reference proteome</keyword>
<protein>
    <submittedName>
        <fullName evidence="2">Uncharacterized protein</fullName>
    </submittedName>
</protein>
<dbReference type="Proteomes" id="UP001558613">
    <property type="component" value="Unassembled WGS sequence"/>
</dbReference>
<evidence type="ECO:0000313" key="2">
    <source>
        <dbReference type="EMBL" id="KAL1252642.1"/>
    </source>
</evidence>